<dbReference type="AlphaFoldDB" id="A0A4Y9R5G0"/>
<accession>A0A4Y9R5G0</accession>
<keyword evidence="1" id="KW-1133">Transmembrane helix</keyword>
<feature type="transmembrane region" description="Helical" evidence="1">
    <location>
        <begin position="6"/>
        <end position="24"/>
    </location>
</feature>
<dbReference type="RefSeq" id="WP_135119609.1">
    <property type="nucleotide sequence ID" value="NZ_SPQZ01000002.1"/>
</dbReference>
<name>A0A4Y9R5G0_9MICO</name>
<evidence type="ECO:0000313" key="3">
    <source>
        <dbReference type="Proteomes" id="UP000298127"/>
    </source>
</evidence>
<keyword evidence="1" id="KW-0812">Transmembrane</keyword>
<evidence type="ECO:0000256" key="1">
    <source>
        <dbReference type="SAM" id="Phobius"/>
    </source>
</evidence>
<proteinExistence type="predicted"/>
<dbReference type="EMBL" id="SPQZ01000002">
    <property type="protein sequence ID" value="TFV99132.1"/>
    <property type="molecule type" value="Genomic_DNA"/>
</dbReference>
<evidence type="ECO:0000313" key="2">
    <source>
        <dbReference type="EMBL" id="TFV99132.1"/>
    </source>
</evidence>
<reference evidence="2 3" key="1">
    <citation type="journal article" date="2018" name="J. Microbiol.">
        <title>Leifsonia flava sp. nov., a novel actinobacterium isolated from the rhizosphere of Aquilegia viridiflora.</title>
        <authorList>
            <person name="Cai Y."/>
            <person name="Tao W.Z."/>
            <person name="Ma Y.J."/>
            <person name="Cheng J."/>
            <person name="Zhang M.Y."/>
            <person name="Zhang Y.X."/>
        </authorList>
    </citation>
    <scope>NUCLEOTIDE SEQUENCE [LARGE SCALE GENOMIC DNA]</scope>
    <source>
        <strain evidence="2 3">SYP-B2174</strain>
    </source>
</reference>
<keyword evidence="3" id="KW-1185">Reference proteome</keyword>
<keyword evidence="1" id="KW-0472">Membrane</keyword>
<protein>
    <submittedName>
        <fullName evidence="2">Uncharacterized protein</fullName>
    </submittedName>
</protein>
<gene>
    <name evidence="2" type="ORF">E4M00_06450</name>
</gene>
<comment type="caution">
    <text evidence="2">The sequence shown here is derived from an EMBL/GenBank/DDBJ whole genome shotgun (WGS) entry which is preliminary data.</text>
</comment>
<dbReference type="Proteomes" id="UP000298127">
    <property type="component" value="Unassembled WGS sequence"/>
</dbReference>
<sequence>MPGWSWFLIWGVLLVALVLVVVILGRRAWRKGRSALDAYGELTRTASELERVLGQLDDATAQVAAREYAVFGDRDERSFAWGVRRAERAHRRQARRDARVARGRLLTHSTQNWTS</sequence>
<organism evidence="2 3">
    <name type="scientific">Orlajensenia leifsoniae</name>
    <dbReference type="NCBI Taxonomy" id="2561933"/>
    <lineage>
        <taxon>Bacteria</taxon>
        <taxon>Bacillati</taxon>
        <taxon>Actinomycetota</taxon>
        <taxon>Actinomycetes</taxon>
        <taxon>Micrococcales</taxon>
        <taxon>Microbacteriaceae</taxon>
        <taxon>Orlajensenia</taxon>
    </lineage>
</organism>